<comment type="caution">
    <text evidence="2">The sequence shown here is derived from an EMBL/GenBank/DDBJ whole genome shotgun (WGS) entry which is preliminary data.</text>
</comment>
<reference evidence="2 3" key="1">
    <citation type="submission" date="2019-08" db="EMBL/GenBank/DDBJ databases">
        <title>Whole genome of Aphis craccivora.</title>
        <authorList>
            <person name="Voronova N.V."/>
            <person name="Shulinski R.S."/>
            <person name="Bandarenka Y.V."/>
            <person name="Zhorov D.G."/>
            <person name="Warner D."/>
        </authorList>
    </citation>
    <scope>NUCLEOTIDE SEQUENCE [LARGE SCALE GENOMIC DNA]</scope>
    <source>
        <strain evidence="2">180601</strain>
        <tissue evidence="2">Whole Body</tissue>
    </source>
</reference>
<dbReference type="Pfam" id="PF00271">
    <property type="entry name" value="Helicase_C"/>
    <property type="match status" value="1"/>
</dbReference>
<keyword evidence="3" id="KW-1185">Reference proteome</keyword>
<accession>A0A6G0ZHX9</accession>
<protein>
    <recommendedName>
        <fullName evidence="1">Helicase C-terminal domain-containing protein</fullName>
    </recommendedName>
</protein>
<dbReference type="InterPro" id="IPR027417">
    <property type="entry name" value="P-loop_NTPase"/>
</dbReference>
<name>A0A6G0ZHX9_APHCR</name>
<dbReference type="SUPFAM" id="SSF52540">
    <property type="entry name" value="P-loop containing nucleoside triphosphate hydrolases"/>
    <property type="match status" value="1"/>
</dbReference>
<dbReference type="AlphaFoldDB" id="A0A6G0ZHX9"/>
<evidence type="ECO:0000313" key="2">
    <source>
        <dbReference type="EMBL" id="KAF0770495.1"/>
    </source>
</evidence>
<organism evidence="2 3">
    <name type="scientific">Aphis craccivora</name>
    <name type="common">Cowpea aphid</name>
    <dbReference type="NCBI Taxonomy" id="307492"/>
    <lineage>
        <taxon>Eukaryota</taxon>
        <taxon>Metazoa</taxon>
        <taxon>Ecdysozoa</taxon>
        <taxon>Arthropoda</taxon>
        <taxon>Hexapoda</taxon>
        <taxon>Insecta</taxon>
        <taxon>Pterygota</taxon>
        <taxon>Neoptera</taxon>
        <taxon>Paraneoptera</taxon>
        <taxon>Hemiptera</taxon>
        <taxon>Sternorrhyncha</taxon>
        <taxon>Aphidomorpha</taxon>
        <taxon>Aphidoidea</taxon>
        <taxon>Aphididae</taxon>
        <taxon>Aphidini</taxon>
        <taxon>Aphis</taxon>
        <taxon>Aphis</taxon>
    </lineage>
</organism>
<gene>
    <name evidence="2" type="ORF">FWK35_00009508</name>
</gene>
<sequence length="113" mass="13012">MVDKKKMALWLVNQMVEQEHAVVLLSGEITVQQIMSILDRFREGKKVLVTTNHKCIYIEQVKIVINFYLPVTVTHAPDYDTYLHRIGRTGCFSKKGIAINLVSGRIGYKLHRL</sequence>
<dbReference type="Gene3D" id="3.40.50.300">
    <property type="entry name" value="P-loop containing nucleotide triphosphate hydrolases"/>
    <property type="match status" value="1"/>
</dbReference>
<dbReference type="PANTHER" id="PTHR47958">
    <property type="entry name" value="ATP-DEPENDENT RNA HELICASE DBP3"/>
    <property type="match status" value="1"/>
</dbReference>
<dbReference type="InterPro" id="IPR001650">
    <property type="entry name" value="Helicase_C-like"/>
</dbReference>
<dbReference type="EMBL" id="VUJU01000424">
    <property type="protein sequence ID" value="KAF0770495.1"/>
    <property type="molecule type" value="Genomic_DNA"/>
</dbReference>
<evidence type="ECO:0000313" key="3">
    <source>
        <dbReference type="Proteomes" id="UP000478052"/>
    </source>
</evidence>
<feature type="domain" description="Helicase C-terminal" evidence="1">
    <location>
        <begin position="13"/>
        <end position="91"/>
    </location>
</feature>
<evidence type="ECO:0000259" key="1">
    <source>
        <dbReference type="Pfam" id="PF00271"/>
    </source>
</evidence>
<dbReference type="Proteomes" id="UP000478052">
    <property type="component" value="Unassembled WGS sequence"/>
</dbReference>
<proteinExistence type="predicted"/>
<dbReference type="OrthoDB" id="10265785at2759"/>